<dbReference type="EMBL" id="MF754116">
    <property type="protein sequence ID" value="ATI19485.1"/>
    <property type="molecule type" value="Genomic_DNA"/>
</dbReference>
<organism evidence="1 2">
    <name type="scientific">Vibrio phage vB_VpaS_KF6</name>
    <dbReference type="NCBI Taxonomy" id="2041477"/>
    <lineage>
        <taxon>Viruses</taxon>
        <taxon>Duplodnaviria</taxon>
        <taxon>Heunggongvirae</taxon>
        <taxon>Uroviricota</taxon>
        <taxon>Caudoviricetes</taxon>
        <taxon>Mardecavirus</taxon>
        <taxon>Mardecavirus SSP002</taxon>
    </lineage>
</organism>
<gene>
    <name evidence="1" type="ORF">KF6_077</name>
</gene>
<name>A0A384WK85_9CAUD</name>
<proteinExistence type="predicted"/>
<evidence type="ECO:0000313" key="2">
    <source>
        <dbReference type="Proteomes" id="UP000259921"/>
    </source>
</evidence>
<dbReference type="Proteomes" id="UP000259921">
    <property type="component" value="Segment"/>
</dbReference>
<protein>
    <submittedName>
        <fullName evidence="1">Uncharacterized protein</fullName>
    </submittedName>
</protein>
<evidence type="ECO:0000313" key="1">
    <source>
        <dbReference type="EMBL" id="ATI19485.1"/>
    </source>
</evidence>
<sequence>MSEQAEEKPRRRRQRKQILSVAQRRLQRTWKLDEETKEKFIEAILKGMSEERACMLVRINKLHYFEKKKKVHEYLNSGIEPTGGDDPRSNIDEWAMFIEEVEAAVAEHELNLIDDALDIDSESKNKNYWARNMTILERRNRTDWGRQESITHSIGHYDPDDRFL</sequence>
<accession>A0A384WK85</accession>
<reference evidence="1 2" key="1">
    <citation type="submission" date="2017-08" db="EMBL/GenBank/DDBJ databases">
        <title>Complete genome sequence of bacteriophage vB_VpaS_KF6.</title>
        <authorList>
            <person name="Yu J."/>
            <person name="Kwak S.-J."/>
            <person name="Lim J.-A."/>
            <person name="Chang H.-J."/>
        </authorList>
    </citation>
    <scope>NUCLEOTIDE SEQUENCE [LARGE SCALE GENOMIC DNA]</scope>
</reference>